<dbReference type="OrthoDB" id="933657at2"/>
<name>A0A1H3FVX0_9FLAO</name>
<reference evidence="3" key="1">
    <citation type="submission" date="2016-10" db="EMBL/GenBank/DDBJ databases">
        <authorList>
            <person name="Varghese N."/>
            <person name="Submissions S."/>
        </authorList>
    </citation>
    <scope>NUCLEOTIDE SEQUENCE [LARGE SCALE GENOMIC DNA]</scope>
    <source>
        <strain evidence="3">DSM 15718</strain>
    </source>
</reference>
<proteinExistence type="predicted"/>
<dbReference type="RefSeq" id="WP_091435012.1">
    <property type="nucleotide sequence ID" value="NZ_FNMV01000019.1"/>
</dbReference>
<sequence>MKKIIKIITFLILILVSMLLGVLYFASKPLPVGQKGIKAEALTDKIQIAINQKAWDTTNVVSFTFRGNHHYLWDKKRNLIQVKWDDKKVLYNNKTLEGVAYENDKKLTDSQKTDAINKANDYFNNDSFWLIAPFKLRDSGTTRSIVMQDNQEALMITYASGGSTPGDSYVWLVDENYMPKAWRMWVSIIPIGGLETSWEDWKTFQNNLKIATSHKGLLDLKLENVQIGQSIEEINNGVDPFTEL</sequence>
<evidence type="ECO:0000313" key="2">
    <source>
        <dbReference type="EMBL" id="SDX94975.1"/>
    </source>
</evidence>
<protein>
    <recommendedName>
        <fullName evidence="4">Outer membrane lipoprotein-sorting protein</fullName>
    </recommendedName>
</protein>
<evidence type="ECO:0008006" key="4">
    <source>
        <dbReference type="Google" id="ProtNLM"/>
    </source>
</evidence>
<dbReference type="STRING" id="229203.SAMN05444338_11922"/>
<accession>A0A1H3FVX0</accession>
<keyword evidence="1" id="KW-1133">Transmembrane helix</keyword>
<feature type="transmembrane region" description="Helical" evidence="1">
    <location>
        <begin position="7"/>
        <end position="26"/>
    </location>
</feature>
<keyword evidence="1" id="KW-0812">Transmembrane</keyword>
<keyword evidence="1" id="KW-0472">Membrane</keyword>
<gene>
    <name evidence="2" type="ORF">SAMN05444338_11922</name>
</gene>
<evidence type="ECO:0000313" key="3">
    <source>
        <dbReference type="Proteomes" id="UP000198569"/>
    </source>
</evidence>
<evidence type="ECO:0000256" key="1">
    <source>
        <dbReference type="SAM" id="Phobius"/>
    </source>
</evidence>
<dbReference type="EMBL" id="FNMV01000019">
    <property type="protein sequence ID" value="SDX94975.1"/>
    <property type="molecule type" value="Genomic_DNA"/>
</dbReference>
<keyword evidence="3" id="KW-1185">Reference proteome</keyword>
<dbReference type="AlphaFoldDB" id="A0A1H3FVX0"/>
<dbReference type="Proteomes" id="UP000198569">
    <property type="component" value="Unassembled WGS sequence"/>
</dbReference>
<organism evidence="2 3">
    <name type="scientific">Flavobacterium degerlachei</name>
    <dbReference type="NCBI Taxonomy" id="229203"/>
    <lineage>
        <taxon>Bacteria</taxon>
        <taxon>Pseudomonadati</taxon>
        <taxon>Bacteroidota</taxon>
        <taxon>Flavobacteriia</taxon>
        <taxon>Flavobacteriales</taxon>
        <taxon>Flavobacteriaceae</taxon>
        <taxon>Flavobacterium</taxon>
    </lineage>
</organism>